<proteinExistence type="predicted"/>
<accession>A0A821TST9</accession>
<sequence length="35" mass="3937">ISTISIFADDFIVQYPMEVGQYTSYTENKIAPHGT</sequence>
<organism evidence="1 2">
    <name type="scientific">Rotaria socialis</name>
    <dbReference type="NCBI Taxonomy" id="392032"/>
    <lineage>
        <taxon>Eukaryota</taxon>
        <taxon>Metazoa</taxon>
        <taxon>Spiralia</taxon>
        <taxon>Gnathifera</taxon>
        <taxon>Rotifera</taxon>
        <taxon>Eurotatoria</taxon>
        <taxon>Bdelloidea</taxon>
        <taxon>Philodinida</taxon>
        <taxon>Philodinidae</taxon>
        <taxon>Rotaria</taxon>
    </lineage>
</organism>
<evidence type="ECO:0000313" key="1">
    <source>
        <dbReference type="EMBL" id="CAF4879438.1"/>
    </source>
</evidence>
<protein>
    <submittedName>
        <fullName evidence="1">Uncharacterized protein</fullName>
    </submittedName>
</protein>
<gene>
    <name evidence="1" type="ORF">TOA249_LOCUS29140</name>
</gene>
<name>A0A821TST9_9BILA</name>
<comment type="caution">
    <text evidence="1">The sequence shown here is derived from an EMBL/GenBank/DDBJ whole genome shotgun (WGS) entry which is preliminary data.</text>
</comment>
<dbReference type="EMBL" id="CAJOBS010004339">
    <property type="protein sequence ID" value="CAF4879438.1"/>
    <property type="molecule type" value="Genomic_DNA"/>
</dbReference>
<evidence type="ECO:0000313" key="2">
    <source>
        <dbReference type="Proteomes" id="UP000663838"/>
    </source>
</evidence>
<feature type="non-terminal residue" evidence="1">
    <location>
        <position position="1"/>
    </location>
</feature>
<reference evidence="1" key="1">
    <citation type="submission" date="2021-02" db="EMBL/GenBank/DDBJ databases">
        <authorList>
            <person name="Nowell W R."/>
        </authorList>
    </citation>
    <scope>NUCLEOTIDE SEQUENCE</scope>
</reference>
<dbReference type="Proteomes" id="UP000663838">
    <property type="component" value="Unassembled WGS sequence"/>
</dbReference>
<dbReference type="AlphaFoldDB" id="A0A821TST9"/>